<evidence type="ECO:0000313" key="3">
    <source>
        <dbReference type="Proteomes" id="UP000523007"/>
    </source>
</evidence>
<protein>
    <submittedName>
        <fullName evidence="2">Uncharacterized protein</fullName>
    </submittedName>
</protein>
<organism evidence="2 3">
    <name type="scientific">Lipingzhangella halophila</name>
    <dbReference type="NCBI Taxonomy" id="1783352"/>
    <lineage>
        <taxon>Bacteria</taxon>
        <taxon>Bacillati</taxon>
        <taxon>Actinomycetota</taxon>
        <taxon>Actinomycetes</taxon>
        <taxon>Streptosporangiales</taxon>
        <taxon>Nocardiopsidaceae</taxon>
        <taxon>Lipingzhangella</taxon>
    </lineage>
</organism>
<evidence type="ECO:0000313" key="2">
    <source>
        <dbReference type="EMBL" id="MBB4933775.1"/>
    </source>
</evidence>
<keyword evidence="1" id="KW-1133">Transmembrane helix</keyword>
<keyword evidence="1" id="KW-0472">Membrane</keyword>
<name>A0A7W7RKQ0_9ACTN</name>
<dbReference type="Proteomes" id="UP000523007">
    <property type="component" value="Unassembled WGS sequence"/>
</dbReference>
<gene>
    <name evidence="2" type="ORF">F4561_004595</name>
</gene>
<dbReference type="EMBL" id="JACHJT010000001">
    <property type="protein sequence ID" value="MBB4933775.1"/>
    <property type="molecule type" value="Genomic_DNA"/>
</dbReference>
<feature type="transmembrane region" description="Helical" evidence="1">
    <location>
        <begin position="105"/>
        <end position="124"/>
    </location>
</feature>
<accession>A0A7W7RKQ0</accession>
<dbReference type="RefSeq" id="WP_184581333.1">
    <property type="nucleotide sequence ID" value="NZ_JACHJT010000001.1"/>
</dbReference>
<feature type="transmembrane region" description="Helical" evidence="1">
    <location>
        <begin position="161"/>
        <end position="187"/>
    </location>
</feature>
<feature type="transmembrane region" description="Helical" evidence="1">
    <location>
        <begin position="130"/>
        <end position="149"/>
    </location>
</feature>
<dbReference type="AlphaFoldDB" id="A0A7W7RKQ0"/>
<keyword evidence="3" id="KW-1185">Reference proteome</keyword>
<comment type="caution">
    <text evidence="2">The sequence shown here is derived from an EMBL/GenBank/DDBJ whole genome shotgun (WGS) entry which is preliminary data.</text>
</comment>
<feature type="transmembrane region" description="Helical" evidence="1">
    <location>
        <begin position="207"/>
        <end position="227"/>
    </location>
</feature>
<keyword evidence="1" id="KW-0812">Transmembrane</keyword>
<reference evidence="2 3" key="1">
    <citation type="submission" date="2020-08" db="EMBL/GenBank/DDBJ databases">
        <title>Sequencing the genomes of 1000 actinobacteria strains.</title>
        <authorList>
            <person name="Klenk H.-P."/>
        </authorList>
    </citation>
    <scope>NUCLEOTIDE SEQUENCE [LARGE SCALE GENOMIC DNA]</scope>
    <source>
        <strain evidence="2 3">DSM 102030</strain>
    </source>
</reference>
<evidence type="ECO:0000256" key="1">
    <source>
        <dbReference type="SAM" id="Phobius"/>
    </source>
</evidence>
<proteinExistence type="predicted"/>
<sequence length="296" mass="30040">MSHLGEEAVARAGVRERAALPAAERVHLQSCPSCQGRVAGTARIAAALREREEAAEPVVPSFDALVAPHLDAAPEPVPVPGVRLGQAFRLTIAVILRQAVLVPRLLWLVAVGGFAALAVAVLLVPASGAVAYLGPVTVALVTLGAVAVCDPKRDPRYESLYAMLVPPVVVWLSRLTFVLGAILLMAAAVSTLAAALPGSGQETGSVIGVWLSPALLGAGLTTFGAVWRAPAVGMAFGAVSWTMSVVAGRDDLFGPTAGAAAAAVWTHNGVSLPLAVLTLAGATWLASRPATNPSGG</sequence>